<dbReference type="Gene3D" id="3.40.630.20">
    <property type="entry name" value="Peptidase C15, pyroglutamyl peptidase I-like"/>
    <property type="match status" value="1"/>
</dbReference>
<reference evidence="3" key="1">
    <citation type="submission" date="2021-10" db="EMBL/GenBank/DDBJ databases">
        <title>Streptomyces nigrumlapis sp.nov.,an antimicrobial producing actinobacterium isolated from Black Gobi rocks.</title>
        <authorList>
            <person name="Wen Y."/>
            <person name="Zhang W."/>
            <person name="Liu X.G."/>
        </authorList>
    </citation>
    <scope>NUCLEOTIDE SEQUENCE</scope>
    <source>
        <strain evidence="3">ST13-2-2</strain>
    </source>
</reference>
<sequence>MRHIRTKLGALGLAVIAAVPLSLTAPEAATAASGDTSAATVEEKRLTQAAPQEILRRSGFARWEREFARGLARVTTYPEAKRYVAREGRALWRRAVDRAQGRGPAEYEGREAPAKGGGGRRAGLSRDDDRPLYWARLGMTRELREWQPGFTPSASQREALVGLLERTSRGQDSIDLPAGKHVLRVVVTGFDPFQLDDDVRRSNPSGAAALALDGTTVRTASGRPARIETAVFPVRWADFAEGTVERTLLPHVRRGARQVDLFTTVSQGRPGQFDLERTNGAWRGGSPDNARESATGTVPIPDRVPTVHPQPQWTTTTLPYERIVAAGTGPYPVRDNTAVTEIPAGGTEPVERPDGPTPGSTARAGGGGDYLSNEIAYRATLLRDAVRPGLAGGHLHTPVLTFGPGNTDPASGKVSDPVFVRNRVAITGQVRAIVTVAAGEVARG</sequence>
<dbReference type="RefSeq" id="WP_248866464.1">
    <property type="nucleotide sequence ID" value="NZ_CP086322.1"/>
</dbReference>
<feature type="region of interest" description="Disordered" evidence="1">
    <location>
        <begin position="343"/>
        <end position="368"/>
    </location>
</feature>
<evidence type="ECO:0000313" key="3">
    <source>
        <dbReference type="EMBL" id="UQA95551.1"/>
    </source>
</evidence>
<proteinExistence type="predicted"/>
<accession>A0ABY4MGV5</accession>
<evidence type="ECO:0000256" key="2">
    <source>
        <dbReference type="SAM" id="SignalP"/>
    </source>
</evidence>
<keyword evidence="4" id="KW-1185">Reference proteome</keyword>
<dbReference type="Proteomes" id="UP000830115">
    <property type="component" value="Chromosome"/>
</dbReference>
<organism evidence="3 4">
    <name type="scientific">Streptomyces halobius</name>
    <dbReference type="NCBI Taxonomy" id="2879846"/>
    <lineage>
        <taxon>Bacteria</taxon>
        <taxon>Bacillati</taxon>
        <taxon>Actinomycetota</taxon>
        <taxon>Actinomycetes</taxon>
        <taxon>Kitasatosporales</taxon>
        <taxon>Streptomycetaceae</taxon>
        <taxon>Streptomyces</taxon>
    </lineage>
</organism>
<name>A0ABY4MGV5_9ACTN</name>
<dbReference type="SUPFAM" id="SSF53182">
    <property type="entry name" value="Pyrrolidone carboxyl peptidase (pyroglutamate aminopeptidase)"/>
    <property type="match status" value="1"/>
</dbReference>
<dbReference type="InterPro" id="IPR036440">
    <property type="entry name" value="Peptidase_C15-like_sf"/>
</dbReference>
<dbReference type="EMBL" id="CP086322">
    <property type="protein sequence ID" value="UQA95551.1"/>
    <property type="molecule type" value="Genomic_DNA"/>
</dbReference>
<evidence type="ECO:0000313" key="4">
    <source>
        <dbReference type="Proteomes" id="UP000830115"/>
    </source>
</evidence>
<feature type="chain" id="PRO_5045306681" evidence="2">
    <location>
        <begin position="32"/>
        <end position="444"/>
    </location>
</feature>
<feature type="region of interest" description="Disordered" evidence="1">
    <location>
        <begin position="102"/>
        <end position="125"/>
    </location>
</feature>
<feature type="compositionally biased region" description="Basic and acidic residues" evidence="1">
    <location>
        <begin position="102"/>
        <end position="113"/>
    </location>
</feature>
<gene>
    <name evidence="3" type="ORF">K9S39_30145</name>
</gene>
<keyword evidence="2" id="KW-0732">Signal</keyword>
<feature type="region of interest" description="Disordered" evidence="1">
    <location>
        <begin position="270"/>
        <end position="313"/>
    </location>
</feature>
<protein>
    <submittedName>
        <fullName evidence="3">Pyroglutamyl peptidase</fullName>
    </submittedName>
</protein>
<evidence type="ECO:0000256" key="1">
    <source>
        <dbReference type="SAM" id="MobiDB-lite"/>
    </source>
</evidence>
<feature type="signal peptide" evidence="2">
    <location>
        <begin position="1"/>
        <end position="31"/>
    </location>
</feature>